<evidence type="ECO:0000313" key="2">
    <source>
        <dbReference type="Proteomes" id="UP001162992"/>
    </source>
</evidence>
<dbReference type="EMBL" id="CM055100">
    <property type="protein sequence ID" value="KAJ7543165.1"/>
    <property type="molecule type" value="Genomic_DNA"/>
</dbReference>
<accession>A0ACC2CMD0</accession>
<protein>
    <submittedName>
        <fullName evidence="1">Uncharacterized protein</fullName>
    </submittedName>
</protein>
<name>A0ACC2CMD0_DIPCM</name>
<keyword evidence="2" id="KW-1185">Reference proteome</keyword>
<proteinExistence type="predicted"/>
<sequence length="178" mass="20589">MQPLQDMKKVLHFFTPEHPIARRWGGSSPMLAREFPWKDLDNSDYRNLSRSKVMRMWKKADLSDVADHNKEKNKLLSKASWFKAIPTFLGFNKKSENKENIGTKNKVSTKEVVKEKVKLRKKRKICNMEESPRWSSKDKRSQDNRLAMAAYSSSLFCTSAFAPIVMPIPVITLTVNTP</sequence>
<dbReference type="Proteomes" id="UP001162992">
    <property type="component" value="Chromosome 9"/>
</dbReference>
<gene>
    <name evidence="1" type="ORF">O6H91_09G027600</name>
</gene>
<comment type="caution">
    <text evidence="1">The sequence shown here is derived from an EMBL/GenBank/DDBJ whole genome shotgun (WGS) entry which is preliminary data.</text>
</comment>
<organism evidence="1 2">
    <name type="scientific">Diphasiastrum complanatum</name>
    <name type="common">Issler's clubmoss</name>
    <name type="synonym">Lycopodium complanatum</name>
    <dbReference type="NCBI Taxonomy" id="34168"/>
    <lineage>
        <taxon>Eukaryota</taxon>
        <taxon>Viridiplantae</taxon>
        <taxon>Streptophyta</taxon>
        <taxon>Embryophyta</taxon>
        <taxon>Tracheophyta</taxon>
        <taxon>Lycopodiopsida</taxon>
        <taxon>Lycopodiales</taxon>
        <taxon>Lycopodiaceae</taxon>
        <taxon>Lycopodioideae</taxon>
        <taxon>Diphasiastrum</taxon>
    </lineage>
</organism>
<reference evidence="2" key="1">
    <citation type="journal article" date="2024" name="Proc. Natl. Acad. Sci. U.S.A.">
        <title>Extraordinary preservation of gene collinearity over three hundred million years revealed in homosporous lycophytes.</title>
        <authorList>
            <person name="Li C."/>
            <person name="Wickell D."/>
            <person name="Kuo L.Y."/>
            <person name="Chen X."/>
            <person name="Nie B."/>
            <person name="Liao X."/>
            <person name="Peng D."/>
            <person name="Ji J."/>
            <person name="Jenkins J."/>
            <person name="Williams M."/>
            <person name="Shu S."/>
            <person name="Plott C."/>
            <person name="Barry K."/>
            <person name="Rajasekar S."/>
            <person name="Grimwood J."/>
            <person name="Han X."/>
            <person name="Sun S."/>
            <person name="Hou Z."/>
            <person name="He W."/>
            <person name="Dai G."/>
            <person name="Sun C."/>
            <person name="Schmutz J."/>
            <person name="Leebens-Mack J.H."/>
            <person name="Li F.W."/>
            <person name="Wang L."/>
        </authorList>
    </citation>
    <scope>NUCLEOTIDE SEQUENCE [LARGE SCALE GENOMIC DNA]</scope>
    <source>
        <strain evidence="2">cv. PW_Plant_1</strain>
    </source>
</reference>
<evidence type="ECO:0000313" key="1">
    <source>
        <dbReference type="EMBL" id="KAJ7543165.1"/>
    </source>
</evidence>